<evidence type="ECO:0000313" key="8">
    <source>
        <dbReference type="EMBL" id="KAA8485587.1"/>
    </source>
</evidence>
<proteinExistence type="predicted"/>
<dbReference type="EMBL" id="VWNE01000004">
    <property type="protein sequence ID" value="KAA8485587.1"/>
    <property type="molecule type" value="Genomic_DNA"/>
</dbReference>
<evidence type="ECO:0000313" key="9">
    <source>
        <dbReference type="Proteomes" id="UP000322918"/>
    </source>
</evidence>
<feature type="transmembrane region" description="Helical" evidence="6">
    <location>
        <begin position="223"/>
        <end position="247"/>
    </location>
</feature>
<dbReference type="CDD" id="cd17370">
    <property type="entry name" value="MFS_MJ1317_like"/>
    <property type="match status" value="1"/>
</dbReference>
<evidence type="ECO:0000256" key="3">
    <source>
        <dbReference type="ARBA" id="ARBA00022692"/>
    </source>
</evidence>
<dbReference type="GO" id="GO:0022857">
    <property type="term" value="F:transmembrane transporter activity"/>
    <property type="evidence" value="ECO:0007669"/>
    <property type="project" value="InterPro"/>
</dbReference>
<dbReference type="PANTHER" id="PTHR42688">
    <property type="entry name" value="CONSERVED PROTEIN"/>
    <property type="match status" value="1"/>
</dbReference>
<dbReference type="PROSITE" id="PS50850">
    <property type="entry name" value="MFS"/>
    <property type="match status" value="1"/>
</dbReference>
<dbReference type="InterPro" id="IPR020846">
    <property type="entry name" value="MFS_dom"/>
</dbReference>
<organism evidence="8 9">
    <name type="scientific">Arcticibacter tournemirensis</name>
    <dbReference type="NCBI Taxonomy" id="699437"/>
    <lineage>
        <taxon>Bacteria</taxon>
        <taxon>Pseudomonadati</taxon>
        <taxon>Bacteroidota</taxon>
        <taxon>Sphingobacteriia</taxon>
        <taxon>Sphingobacteriales</taxon>
        <taxon>Sphingobacteriaceae</taxon>
        <taxon>Arcticibacter</taxon>
    </lineage>
</organism>
<dbReference type="SUPFAM" id="SSF103473">
    <property type="entry name" value="MFS general substrate transporter"/>
    <property type="match status" value="1"/>
</dbReference>
<dbReference type="InterPro" id="IPR036259">
    <property type="entry name" value="MFS_trans_sf"/>
</dbReference>
<evidence type="ECO:0000256" key="2">
    <source>
        <dbReference type="ARBA" id="ARBA00022475"/>
    </source>
</evidence>
<evidence type="ECO:0000256" key="1">
    <source>
        <dbReference type="ARBA" id="ARBA00004651"/>
    </source>
</evidence>
<feature type="transmembrane region" description="Helical" evidence="6">
    <location>
        <begin position="259"/>
        <end position="280"/>
    </location>
</feature>
<evidence type="ECO:0000256" key="4">
    <source>
        <dbReference type="ARBA" id="ARBA00022989"/>
    </source>
</evidence>
<dbReference type="PANTHER" id="PTHR42688:SF1">
    <property type="entry name" value="BLR5212 PROTEIN"/>
    <property type="match status" value="1"/>
</dbReference>
<feature type="transmembrane region" description="Helical" evidence="6">
    <location>
        <begin position="16"/>
        <end position="33"/>
    </location>
</feature>
<evidence type="ECO:0000256" key="6">
    <source>
        <dbReference type="SAM" id="Phobius"/>
    </source>
</evidence>
<dbReference type="AlphaFoldDB" id="A0A5M9HKR6"/>
<gene>
    <name evidence="8" type="ORF">F1649_03645</name>
</gene>
<keyword evidence="5 6" id="KW-0472">Membrane</keyword>
<keyword evidence="4 6" id="KW-1133">Transmembrane helix</keyword>
<evidence type="ECO:0000256" key="5">
    <source>
        <dbReference type="ARBA" id="ARBA00023136"/>
    </source>
</evidence>
<feature type="transmembrane region" description="Helical" evidence="6">
    <location>
        <begin position="343"/>
        <end position="367"/>
    </location>
</feature>
<feature type="transmembrane region" description="Helical" evidence="6">
    <location>
        <begin position="148"/>
        <end position="167"/>
    </location>
</feature>
<feature type="transmembrane region" description="Helical" evidence="6">
    <location>
        <begin position="373"/>
        <end position="393"/>
    </location>
</feature>
<dbReference type="Proteomes" id="UP000322918">
    <property type="component" value="Unassembled WGS sequence"/>
</dbReference>
<reference evidence="8 9" key="1">
    <citation type="submission" date="2019-09" db="EMBL/GenBank/DDBJ databases">
        <title>Pararcticibacter amylolyticus gen. nov., sp. nov., isolated from a rottenly hemp rope, and reclassification of Pedobacter tournemirensis as Pararcticibacter tournemirensis comb. nov.</title>
        <authorList>
            <person name="Cai Y."/>
        </authorList>
    </citation>
    <scope>NUCLEOTIDE SEQUENCE [LARGE SCALE GENOMIC DNA]</scope>
    <source>
        <strain evidence="8 9">TF5-37.2-LB10</strain>
    </source>
</reference>
<dbReference type="Gene3D" id="1.20.1250.20">
    <property type="entry name" value="MFS general substrate transporter like domains"/>
    <property type="match status" value="2"/>
</dbReference>
<dbReference type="GO" id="GO:0005886">
    <property type="term" value="C:plasma membrane"/>
    <property type="evidence" value="ECO:0007669"/>
    <property type="project" value="UniProtKB-SubCell"/>
</dbReference>
<accession>A0A5M9HKR6</accession>
<feature type="transmembrane region" description="Helical" evidence="6">
    <location>
        <begin position="81"/>
        <end position="101"/>
    </location>
</feature>
<keyword evidence="2" id="KW-1003">Cell membrane</keyword>
<dbReference type="RefSeq" id="WP_141813523.1">
    <property type="nucleotide sequence ID" value="NZ_VFPL01000001.1"/>
</dbReference>
<dbReference type="InterPro" id="IPR011701">
    <property type="entry name" value="MFS"/>
</dbReference>
<protein>
    <submittedName>
        <fullName evidence="8">MFS transporter</fullName>
    </submittedName>
</protein>
<feature type="domain" description="Major facilitator superfamily (MFS) profile" evidence="7">
    <location>
        <begin position="216"/>
        <end position="402"/>
    </location>
</feature>
<evidence type="ECO:0000259" key="7">
    <source>
        <dbReference type="PROSITE" id="PS50850"/>
    </source>
</evidence>
<dbReference type="OrthoDB" id="9803985at2"/>
<sequence>MSAKEIRVQTLKQRSYQFIILFGFVSMFGDITYEGGRSITGPYLALLGVSATMVGFIGGVGEFVGYVFRLVSGYVADKTKAYWAITYLGYGLLISMPLLALTNNWKVAAILIILERFGKAVRSPAKDTMLSHATKSVGTGWGFAIHEAIDQIGGLIGPLIFTAVFFLKSGYKQGLTILWIPAIVTLLFLTLARFKNPRPEELEEQAELESDHTDNKRTLPAIFWWYMAFSFICVTGFANFQMIAYHFKVRSVISDLQIPMFYAIAMAVDAVVALIAGKVYDKIGLKTLIILPVLTLPIPFLAFTNSFQATLISIILWGGVMGIQETIMRAVIADIVPKNKRGFAYGLFNTAYGAALFAGSVLIGFLYDRNISYINWFTTIAEVIAVGVFVGLIRTLRQPKTI</sequence>
<feature type="transmembrane region" description="Helical" evidence="6">
    <location>
        <begin position="174"/>
        <end position="194"/>
    </location>
</feature>
<comment type="subcellular location">
    <subcellularLocation>
        <location evidence="1">Cell membrane</location>
        <topology evidence="1">Multi-pass membrane protein</topology>
    </subcellularLocation>
</comment>
<dbReference type="Pfam" id="PF07690">
    <property type="entry name" value="MFS_1"/>
    <property type="match status" value="1"/>
</dbReference>
<keyword evidence="9" id="KW-1185">Reference proteome</keyword>
<comment type="caution">
    <text evidence="8">The sequence shown here is derived from an EMBL/GenBank/DDBJ whole genome shotgun (WGS) entry which is preliminary data.</text>
</comment>
<feature type="transmembrane region" description="Helical" evidence="6">
    <location>
        <begin position="45"/>
        <end position="69"/>
    </location>
</feature>
<name>A0A5M9HKR6_9SPHI</name>
<dbReference type="InterPro" id="IPR052425">
    <property type="entry name" value="Uncharacterized_MFS-type"/>
</dbReference>
<keyword evidence="3 6" id="KW-0812">Transmembrane</keyword>